<proteinExistence type="predicted"/>
<dbReference type="SUPFAM" id="SSF54427">
    <property type="entry name" value="NTF2-like"/>
    <property type="match status" value="1"/>
</dbReference>
<dbReference type="EMBL" id="CACRTO010000019">
    <property type="protein sequence ID" value="VYU26700.1"/>
    <property type="molecule type" value="Genomic_DNA"/>
</dbReference>
<dbReference type="Pfam" id="PF12680">
    <property type="entry name" value="SnoaL_2"/>
    <property type="match status" value="1"/>
</dbReference>
<dbReference type="InterPro" id="IPR037401">
    <property type="entry name" value="SnoaL-like"/>
</dbReference>
<dbReference type="RefSeq" id="WP_156626374.1">
    <property type="nucleotide sequence ID" value="NZ_CACRTO010000019.1"/>
</dbReference>
<dbReference type="Gene3D" id="3.10.450.50">
    <property type="match status" value="1"/>
</dbReference>
<organism evidence="2">
    <name type="scientific">Clostridium tertium</name>
    <dbReference type="NCBI Taxonomy" id="1559"/>
    <lineage>
        <taxon>Bacteria</taxon>
        <taxon>Bacillati</taxon>
        <taxon>Bacillota</taxon>
        <taxon>Clostridia</taxon>
        <taxon>Eubacteriales</taxon>
        <taxon>Clostridiaceae</taxon>
        <taxon>Clostridium</taxon>
    </lineage>
</organism>
<reference evidence="2" key="1">
    <citation type="submission" date="2019-11" db="EMBL/GenBank/DDBJ databases">
        <authorList>
            <person name="Feng L."/>
        </authorList>
    </citation>
    <scope>NUCLEOTIDE SEQUENCE</scope>
    <source>
        <strain evidence="2">CTertiumLFYP3</strain>
    </source>
</reference>
<sequence length="123" mass="15026">MKLKEELIKGYFKSWINNEKDIINEIFSEKIIYSECYGPEYKGIDTMERWFEDWHTHGKVLVWDIKQFIHSRNITVVEWYFKCIYNENISEFDGVSIVEFDDNNKILNLKEFESKAEHYYPYS</sequence>
<evidence type="ECO:0000313" key="2">
    <source>
        <dbReference type="EMBL" id="VYU26700.1"/>
    </source>
</evidence>
<feature type="domain" description="SnoaL-like" evidence="1">
    <location>
        <begin position="10"/>
        <end position="106"/>
    </location>
</feature>
<dbReference type="InterPro" id="IPR032710">
    <property type="entry name" value="NTF2-like_dom_sf"/>
</dbReference>
<accession>A0A6N3DCV0</accession>
<protein>
    <recommendedName>
        <fullName evidence="1">SnoaL-like domain-containing protein</fullName>
    </recommendedName>
</protein>
<gene>
    <name evidence="2" type="ORF">CTLFYP3_01911</name>
</gene>
<name>A0A6N3DCV0_9CLOT</name>
<evidence type="ECO:0000259" key="1">
    <source>
        <dbReference type="Pfam" id="PF12680"/>
    </source>
</evidence>
<dbReference type="AlphaFoldDB" id="A0A6N3DCV0"/>